<evidence type="ECO:0000313" key="2">
    <source>
        <dbReference type="Proteomes" id="UP001445076"/>
    </source>
</evidence>
<keyword evidence="2" id="KW-1185">Reference proteome</keyword>
<accession>A0AAW0XRF6</accession>
<dbReference type="AlphaFoldDB" id="A0AAW0XRF6"/>
<sequence length="171" mass="18962">LLVEAMMELVKTIFGNAALKMNPGMLSKAILLHSRKQKTRWSGINNIIQVNVSKGSNTPRVLMEAAKDAGLPYYKLIFLSLVTASHQELRRRVVMAARRRTWLILLDCETAPEKFSYVQSALLTLPSTLTTPTVFCVVTLKNQSLMKCQNAIVAQVEKPVSLASSLSAYLP</sequence>
<name>A0AAW0XRF6_CHEQU</name>
<protein>
    <submittedName>
        <fullName evidence="1">Uncharacterized protein</fullName>
    </submittedName>
</protein>
<dbReference type="EMBL" id="JARKIK010000029">
    <property type="protein sequence ID" value="KAK8742195.1"/>
    <property type="molecule type" value="Genomic_DNA"/>
</dbReference>
<proteinExistence type="predicted"/>
<comment type="caution">
    <text evidence="1">The sequence shown here is derived from an EMBL/GenBank/DDBJ whole genome shotgun (WGS) entry which is preliminary data.</text>
</comment>
<evidence type="ECO:0000313" key="1">
    <source>
        <dbReference type="EMBL" id="KAK8742195.1"/>
    </source>
</evidence>
<gene>
    <name evidence="1" type="ORF">OTU49_002169</name>
</gene>
<feature type="non-terminal residue" evidence="1">
    <location>
        <position position="171"/>
    </location>
</feature>
<dbReference type="Proteomes" id="UP001445076">
    <property type="component" value="Unassembled WGS sequence"/>
</dbReference>
<feature type="non-terminal residue" evidence="1">
    <location>
        <position position="1"/>
    </location>
</feature>
<organism evidence="1 2">
    <name type="scientific">Cherax quadricarinatus</name>
    <name type="common">Australian red claw crayfish</name>
    <dbReference type="NCBI Taxonomy" id="27406"/>
    <lineage>
        <taxon>Eukaryota</taxon>
        <taxon>Metazoa</taxon>
        <taxon>Ecdysozoa</taxon>
        <taxon>Arthropoda</taxon>
        <taxon>Crustacea</taxon>
        <taxon>Multicrustacea</taxon>
        <taxon>Malacostraca</taxon>
        <taxon>Eumalacostraca</taxon>
        <taxon>Eucarida</taxon>
        <taxon>Decapoda</taxon>
        <taxon>Pleocyemata</taxon>
        <taxon>Astacidea</taxon>
        <taxon>Parastacoidea</taxon>
        <taxon>Parastacidae</taxon>
        <taxon>Cherax</taxon>
    </lineage>
</organism>
<reference evidence="1 2" key="1">
    <citation type="journal article" date="2024" name="BMC Genomics">
        <title>Genome assembly of redclaw crayfish (Cherax quadricarinatus) provides insights into its immune adaptation and hypoxia tolerance.</title>
        <authorList>
            <person name="Liu Z."/>
            <person name="Zheng J."/>
            <person name="Li H."/>
            <person name="Fang K."/>
            <person name="Wang S."/>
            <person name="He J."/>
            <person name="Zhou D."/>
            <person name="Weng S."/>
            <person name="Chi M."/>
            <person name="Gu Z."/>
            <person name="He J."/>
            <person name="Li F."/>
            <person name="Wang M."/>
        </authorList>
    </citation>
    <scope>NUCLEOTIDE SEQUENCE [LARGE SCALE GENOMIC DNA]</scope>
    <source>
        <strain evidence="1">ZL_2023a</strain>
    </source>
</reference>